<reference evidence="1 2" key="1">
    <citation type="submission" date="2016-09" db="EMBL/GenBank/DDBJ databases">
        <title>Complete genome sequence of the Lysinibacillus sphaericus LMG 22257, a specie of Bacillus with ureolytic activity that can effectively biodeposit calcium carbonate.</title>
        <authorList>
            <person name="Yan W."/>
        </authorList>
    </citation>
    <scope>NUCLEOTIDE SEQUENCE [LARGE SCALE GENOMIC DNA]</scope>
    <source>
        <strain evidence="1 2">LMG 22257</strain>
    </source>
</reference>
<dbReference type="RefSeq" id="WP_075527533.1">
    <property type="nucleotide sequence ID" value="NZ_CP017560.1"/>
</dbReference>
<organism evidence="1 2">
    <name type="scientific">Sporosarcina ureilytica</name>
    <dbReference type="NCBI Taxonomy" id="298596"/>
    <lineage>
        <taxon>Bacteria</taxon>
        <taxon>Bacillati</taxon>
        <taxon>Bacillota</taxon>
        <taxon>Bacilli</taxon>
        <taxon>Bacillales</taxon>
        <taxon>Caryophanaceae</taxon>
        <taxon>Sporosarcina</taxon>
    </lineage>
</organism>
<evidence type="ECO:0000313" key="2">
    <source>
        <dbReference type="Proteomes" id="UP000185746"/>
    </source>
</evidence>
<dbReference type="KEGG" id="surl:BI350_07515"/>
<dbReference type="EMBL" id="CP017560">
    <property type="protein sequence ID" value="AOV07402.1"/>
    <property type="molecule type" value="Genomic_DNA"/>
</dbReference>
<keyword evidence="2" id="KW-1185">Reference proteome</keyword>
<dbReference type="AlphaFoldDB" id="A0A1D8JFB1"/>
<accession>A0A1D8JFB1</accession>
<sequence>MNFMLVSVTDTHISKEKLQETAEIVGAAVYQVARPDTPALERAISPKPVDYERIVGGPQ</sequence>
<gene>
    <name evidence="1" type="ORF">BI350_07515</name>
</gene>
<dbReference type="Proteomes" id="UP000185746">
    <property type="component" value="Chromosome"/>
</dbReference>
<proteinExistence type="predicted"/>
<protein>
    <submittedName>
        <fullName evidence="1">Uncharacterized protein</fullName>
    </submittedName>
</protein>
<name>A0A1D8JFB1_9BACL</name>
<evidence type="ECO:0000313" key="1">
    <source>
        <dbReference type="EMBL" id="AOV07402.1"/>
    </source>
</evidence>